<dbReference type="InterPro" id="IPR028146">
    <property type="entry name" value="PRKCSH_N"/>
</dbReference>
<keyword evidence="3" id="KW-0256">Endoplasmic reticulum</keyword>
<sequence>LIEFVRFFLFIYRIMVYNRLFNPIKFNLTFSLLILNSIVFLCRSTVQVRAEQVNGPKGVAKSEAHLYEKKGSTWMCLDGSATIPYEAINDDYCDCADGSDEPGTSACPNGKFYCTNAGHISSYISSKRVNDGVCEPECCDGSDEYDGKVECPNICGKVGAEYRKIAEQLAKTRAEGAKIKSEYIKYGKTSKQQLESELNRLKTLLVSAKTRVAERQAALKKIQEKENAESKTNDRVRIQNCQEKIRMLREREERLYEQVDTLLNILKDMKKDHNPNYHDMAVVNAIKGYDEFMEEHEAEVEENMESDQEDEFEEYEVNEAAPQVPEIEISSPSLSERISGAFLDVYNDLLETFGMSGYVIRKPERQFSRPSNSGNSNEAVAFDKAEEEKNKVENDIKEIDKKLAKDYGPQREFAKLDGECFDYDTKEYTYTICMFEKATQKSNKDHSSTHLGNFEKWIGAESKEDYKYYKAQLYENGIKCWNGPNRSVKLYFECDTENKILSISEPEKCEYIVKMTTPAVCSEKIEENKNEKSNHEEF</sequence>
<dbReference type="InterPro" id="IPR036607">
    <property type="entry name" value="PRKCSH"/>
</dbReference>
<dbReference type="Pfam" id="PF12999">
    <property type="entry name" value="PRKCSH-like"/>
    <property type="match status" value="1"/>
</dbReference>
<evidence type="ECO:0000256" key="1">
    <source>
        <dbReference type="ARBA" id="ARBA00022387"/>
    </source>
</evidence>
<dbReference type="InterPro" id="IPR044865">
    <property type="entry name" value="MRH_dom"/>
</dbReference>
<dbReference type="SUPFAM" id="SSF50911">
    <property type="entry name" value="Mannose 6-phosphate receptor domain"/>
    <property type="match status" value="1"/>
</dbReference>
<evidence type="ECO:0000256" key="4">
    <source>
        <dbReference type="ARBA" id="ARBA00023157"/>
    </source>
</evidence>
<reference evidence="7" key="1">
    <citation type="submission" date="2015-07" db="EMBL/GenBank/DDBJ databases">
        <title>Transcriptome Assembly of Anthurium amnicola.</title>
        <authorList>
            <person name="Suzuki J."/>
        </authorList>
    </citation>
    <scope>NUCLEOTIDE SEQUENCE</scope>
</reference>
<dbReference type="GO" id="GO:0017177">
    <property type="term" value="C:glucosidase II complex"/>
    <property type="evidence" value="ECO:0007669"/>
    <property type="project" value="TreeGrafter"/>
</dbReference>
<dbReference type="PROSITE" id="PS51914">
    <property type="entry name" value="MRH"/>
    <property type="match status" value="1"/>
</dbReference>
<evidence type="ECO:0000259" key="6">
    <source>
        <dbReference type="PROSITE" id="PS51914"/>
    </source>
</evidence>
<proteinExistence type="predicted"/>
<protein>
    <recommendedName>
        <fullName evidence="1">Glucosidase 2 subunit beta</fullName>
    </recommendedName>
</protein>
<feature type="region of interest" description="Disordered" evidence="5">
    <location>
        <begin position="366"/>
        <end position="387"/>
    </location>
</feature>
<feature type="compositionally biased region" description="Polar residues" evidence="5">
    <location>
        <begin position="368"/>
        <end position="378"/>
    </location>
</feature>
<keyword evidence="4" id="KW-1015">Disulfide bond</keyword>
<gene>
    <name evidence="7" type="primary">gtb1_0</name>
    <name evidence="7" type="ORF">g.31363</name>
</gene>
<name>A0A1D1Z1P7_9ARAE</name>
<dbReference type="Pfam" id="PF13015">
    <property type="entry name" value="PRKCSH_1"/>
    <property type="match status" value="1"/>
</dbReference>
<organism evidence="7">
    <name type="scientific">Anthurium amnicola</name>
    <dbReference type="NCBI Taxonomy" id="1678845"/>
    <lineage>
        <taxon>Eukaryota</taxon>
        <taxon>Viridiplantae</taxon>
        <taxon>Streptophyta</taxon>
        <taxon>Embryophyta</taxon>
        <taxon>Tracheophyta</taxon>
        <taxon>Spermatophyta</taxon>
        <taxon>Magnoliopsida</taxon>
        <taxon>Liliopsida</taxon>
        <taxon>Araceae</taxon>
        <taxon>Pothoideae</taxon>
        <taxon>Potheae</taxon>
        <taxon>Anthurium</taxon>
    </lineage>
</organism>
<evidence type="ECO:0000256" key="3">
    <source>
        <dbReference type="ARBA" id="ARBA00022824"/>
    </source>
</evidence>
<feature type="non-terminal residue" evidence="7">
    <location>
        <position position="1"/>
    </location>
</feature>
<keyword evidence="2" id="KW-0732">Signal</keyword>
<feature type="domain" description="MRH" evidence="6">
    <location>
        <begin position="418"/>
        <end position="523"/>
    </location>
</feature>
<dbReference type="InterPro" id="IPR009011">
    <property type="entry name" value="Man6P_isomerase_rcpt-bd_dom_sf"/>
</dbReference>
<dbReference type="EMBL" id="GDJX01007126">
    <property type="protein sequence ID" value="JAT60810.1"/>
    <property type="molecule type" value="Transcribed_RNA"/>
</dbReference>
<dbReference type="InterPro" id="IPR039794">
    <property type="entry name" value="Gtb1-like"/>
</dbReference>
<accession>A0A1D1Z1P7</accession>
<dbReference type="PANTHER" id="PTHR12630:SF1">
    <property type="entry name" value="GLUCOSIDASE 2 SUBUNIT BETA"/>
    <property type="match status" value="1"/>
</dbReference>
<dbReference type="GO" id="GO:0006491">
    <property type="term" value="P:N-glycan processing"/>
    <property type="evidence" value="ECO:0007669"/>
    <property type="project" value="TreeGrafter"/>
</dbReference>
<evidence type="ECO:0000256" key="5">
    <source>
        <dbReference type="SAM" id="MobiDB-lite"/>
    </source>
</evidence>
<dbReference type="PANTHER" id="PTHR12630">
    <property type="entry name" value="N-LINKED OLIGOSACCHARIDE PROCESSING"/>
    <property type="match status" value="1"/>
</dbReference>
<evidence type="ECO:0000256" key="2">
    <source>
        <dbReference type="ARBA" id="ARBA00022729"/>
    </source>
</evidence>
<dbReference type="AlphaFoldDB" id="A0A1D1Z1P7"/>
<dbReference type="Gene3D" id="2.70.130.10">
    <property type="entry name" value="Mannose-6-phosphate receptor binding domain"/>
    <property type="match status" value="1"/>
</dbReference>
<evidence type="ECO:0000313" key="7">
    <source>
        <dbReference type="EMBL" id="JAT60810.1"/>
    </source>
</evidence>